<dbReference type="SUPFAM" id="SSF74924">
    <property type="entry name" value="Cap-Gly domain"/>
    <property type="match status" value="1"/>
</dbReference>
<evidence type="ECO:0000256" key="1">
    <source>
        <dbReference type="ARBA" id="ARBA00004245"/>
    </source>
</evidence>
<comment type="subcellular location">
    <subcellularLocation>
        <location evidence="1">Cytoplasm</location>
        <location evidence="1">Cytoskeleton</location>
    </subcellularLocation>
</comment>
<evidence type="ECO:0000256" key="4">
    <source>
        <dbReference type="ARBA" id="ARBA00022737"/>
    </source>
</evidence>
<dbReference type="Pfam" id="PF16641">
    <property type="entry name" value="CLIP1_ZNF"/>
    <property type="match status" value="2"/>
</dbReference>
<dbReference type="GO" id="GO:0005938">
    <property type="term" value="C:cell cortex"/>
    <property type="evidence" value="ECO:0007669"/>
    <property type="project" value="TreeGrafter"/>
</dbReference>
<feature type="compositionally biased region" description="Low complexity" evidence="8">
    <location>
        <begin position="988"/>
        <end position="997"/>
    </location>
</feature>
<keyword evidence="2" id="KW-0963">Cytoplasm</keyword>
<keyword evidence="4" id="KW-0677">Repeat</keyword>
<feature type="compositionally biased region" description="Low complexity" evidence="8">
    <location>
        <begin position="413"/>
        <end position="430"/>
    </location>
</feature>
<evidence type="ECO:0000256" key="7">
    <source>
        <dbReference type="SAM" id="Coils"/>
    </source>
</evidence>
<dbReference type="Pfam" id="PF01302">
    <property type="entry name" value="CAP_GLY"/>
    <property type="match status" value="1"/>
</dbReference>
<keyword evidence="5 7" id="KW-0175">Coiled coil</keyword>
<evidence type="ECO:0000256" key="5">
    <source>
        <dbReference type="ARBA" id="ARBA00023054"/>
    </source>
</evidence>
<dbReference type="PROSITE" id="PS00845">
    <property type="entry name" value="CAP_GLY_1"/>
    <property type="match status" value="1"/>
</dbReference>
<feature type="compositionally biased region" description="Polar residues" evidence="8">
    <location>
        <begin position="308"/>
        <end position="351"/>
    </location>
</feature>
<dbReference type="GO" id="GO:0051010">
    <property type="term" value="F:microtubule plus-end binding"/>
    <property type="evidence" value="ECO:0007669"/>
    <property type="project" value="TreeGrafter"/>
</dbReference>
<keyword evidence="6" id="KW-0206">Cytoskeleton</keyword>
<feature type="region of interest" description="Disordered" evidence="8">
    <location>
        <begin position="980"/>
        <end position="1003"/>
    </location>
</feature>
<feature type="region of interest" description="Disordered" evidence="8">
    <location>
        <begin position="251"/>
        <end position="271"/>
    </location>
</feature>
<dbReference type="GO" id="GO:0035371">
    <property type="term" value="C:microtubule plus-end"/>
    <property type="evidence" value="ECO:0007669"/>
    <property type="project" value="TreeGrafter"/>
</dbReference>
<dbReference type="Proteomes" id="UP000053815">
    <property type="component" value="Unassembled WGS sequence"/>
</dbReference>
<evidence type="ECO:0000256" key="8">
    <source>
        <dbReference type="SAM" id="MobiDB-lite"/>
    </source>
</evidence>
<dbReference type="PANTHER" id="PTHR18916">
    <property type="entry name" value="DYNACTIN 1-RELATED MICROTUBULE-BINDING"/>
    <property type="match status" value="1"/>
</dbReference>
<keyword evidence="11" id="KW-1185">Reference proteome</keyword>
<feature type="region of interest" description="Disordered" evidence="8">
    <location>
        <begin position="413"/>
        <end position="436"/>
    </location>
</feature>
<proteinExistence type="predicted"/>
<dbReference type="Gene3D" id="2.30.30.190">
    <property type="entry name" value="CAP Gly-rich-like domain"/>
    <property type="match status" value="1"/>
</dbReference>
<feature type="coiled-coil region" evidence="7">
    <location>
        <begin position="1115"/>
        <end position="1202"/>
    </location>
</feature>
<feature type="region of interest" description="Disordered" evidence="8">
    <location>
        <begin position="293"/>
        <end position="372"/>
    </location>
</feature>
<protein>
    <recommendedName>
        <fullName evidence="9">CAP-Gly domain-containing protein</fullName>
    </recommendedName>
</protein>
<dbReference type="InterPro" id="IPR036859">
    <property type="entry name" value="CAP-Gly_dom_sf"/>
</dbReference>
<feature type="compositionally biased region" description="Polar residues" evidence="8">
    <location>
        <begin position="361"/>
        <end position="370"/>
    </location>
</feature>
<accession>A0A0C9MYM8</accession>
<evidence type="ECO:0000259" key="9">
    <source>
        <dbReference type="PROSITE" id="PS50245"/>
    </source>
</evidence>
<sequence>MAFRYVSEPGDYQAYVWGDSSSKRAVIRPINQHFAAQKVDGIATHKQLVYIRHASQHTLECTIKDLAALMKYLSVCASPKYYRNAPTWLPTAGLALTNSPTRRLSRKPSAAELRKRKTISENVPPVPKSSKSLTKARSRSFVATTSATMVESNYQQPNVPSRIITSPKPSSINRPKSLYIGERIAVDSMGIVGTLKFLGEAEFKEGVWAGIQLDIVGSGKNDGSVKGKRYFSCPAQTGLFVLASKVTPLGDDSDSVRSLSPPINNNRNSVSLISNGSRAARYIGLTANQLSQQQQQIQQQQPKKKTRTPSLSVRSSVASLQSPLTSPVSMSGGRNSLRRSQPLVQSPTPTHYNRGIPSPAMTPTSHSIQDNADDYYHDSLLSSSSDDMLTETPIPANLALSKSITTSAASASHLGNAPSLTSPSTSSSSLNESPQERLERILGEAISQAPDETVMRLQQLQLRVEVLEAENKFLKLENTQNKTAEQILERSLVLKKKDDASNGEELFTLEGHKAIVEEIKETHVNEIFKLTAQQKETLQAIQRLETKVQELEAEQQNLITERDRSLFEISTVRKEKSLVEHRVHELESKIAEAEAATAAAQAGEKLMMEKTKSLQQQLASSPTSQPHQYFQPGTDSDAMDRQMKLEMEMEEVHEKMSSLRDAARAKDMFLASLSEQVETHRNAVEEKEREIRRIKADSERHTREKDRLLEELKEVETKWLAHQDCASKEAFDKVKKELAAVKENLAKETALVQEYRERINSLQQSVDELKVAGMESIELYESSVEMNRVDREALNASLADERRKVASLEVEREELRKAGLDAIEAYEETIQELKKERALQMEEHAIKRDALQSTVETLKQEIAQLMKNVETEEKHVILQDVWESERKRLTEQIEALEREKSSHEAFKTEAEAWKDQSKETEKLTKEKAKLEEQLGRLQADFDEQLASRTKYLDEVRAAVESQKKTESELRKLSEAKEKLEREFAEQKQQSSQNNSSNVDEKQHQLQIDTFRGEIEKLQAQNAMLLKQKEQAEQGHQDLSHYQQLIASLKSDNKKISKDYTKLEESHKQTEMECLKLMEEVEKLHQQASQDEVTKLVLKEDLSDDDKIAKLLQQNQKKLEQLAIQHATELREAREKAEKQEKDQKRQVVNLNRDISELESLIESKIFKEADLEEALEKERKQVKKLQMELQDVKEEKKILVESTTSSSSINKVAQETPKKDNVGEDSAAYCELCEVNGHDLISCKAITVAKGNSDRPYCENCEEYGLHLTNKCPNQNETF</sequence>
<feature type="region of interest" description="Disordered" evidence="8">
    <location>
        <begin position="900"/>
        <end position="919"/>
    </location>
</feature>
<dbReference type="SMART" id="SM01052">
    <property type="entry name" value="CAP_GLY"/>
    <property type="match status" value="1"/>
</dbReference>
<dbReference type="EMBL" id="DF836446">
    <property type="protein sequence ID" value="GAN07338.1"/>
    <property type="molecule type" value="Genomic_DNA"/>
</dbReference>
<dbReference type="GO" id="GO:0005634">
    <property type="term" value="C:nucleus"/>
    <property type="evidence" value="ECO:0007669"/>
    <property type="project" value="TreeGrafter"/>
</dbReference>
<feature type="domain" description="CAP-Gly" evidence="9">
    <location>
        <begin position="199"/>
        <end position="242"/>
    </location>
</feature>
<feature type="coiled-coil region" evidence="7">
    <location>
        <begin position="534"/>
        <end position="603"/>
    </location>
</feature>
<gene>
    <name evidence="10" type="ORF">MAM1_0157c06834</name>
</gene>
<dbReference type="STRING" id="91626.A0A0C9MYM8"/>
<evidence type="ECO:0000313" key="10">
    <source>
        <dbReference type="EMBL" id="GAN07338.1"/>
    </source>
</evidence>
<dbReference type="InterPro" id="IPR000938">
    <property type="entry name" value="CAP-Gly_domain"/>
</dbReference>
<evidence type="ECO:0000256" key="3">
    <source>
        <dbReference type="ARBA" id="ARBA00022701"/>
    </source>
</evidence>
<dbReference type="PROSITE" id="PS50245">
    <property type="entry name" value="CAP_GLY_2"/>
    <property type="match status" value="1"/>
</dbReference>
<reference evidence="10" key="1">
    <citation type="submission" date="2014-09" db="EMBL/GenBank/DDBJ databases">
        <title>Draft genome sequence of an oleaginous Mucoromycotina fungus Mucor ambiguus NBRC6742.</title>
        <authorList>
            <person name="Takeda I."/>
            <person name="Yamane N."/>
            <person name="Morita T."/>
            <person name="Tamano K."/>
            <person name="Machida M."/>
            <person name="Baker S."/>
            <person name="Koike H."/>
        </authorList>
    </citation>
    <scope>NUCLEOTIDE SEQUENCE</scope>
    <source>
        <strain evidence="10">NBRC 6742</strain>
    </source>
</reference>
<dbReference type="InterPro" id="IPR032108">
    <property type="entry name" value="CLIP1_ZNF"/>
</dbReference>
<dbReference type="PANTHER" id="PTHR18916:SF82">
    <property type="entry name" value="CAP-GLY DOMAIN-CONTAINING PROTEIN"/>
    <property type="match status" value="1"/>
</dbReference>
<dbReference type="OrthoDB" id="2130750at2759"/>
<dbReference type="GO" id="GO:0031122">
    <property type="term" value="P:cytoplasmic microtubule organization"/>
    <property type="evidence" value="ECO:0007669"/>
    <property type="project" value="TreeGrafter"/>
</dbReference>
<evidence type="ECO:0000256" key="2">
    <source>
        <dbReference type="ARBA" id="ARBA00022490"/>
    </source>
</evidence>
<keyword evidence="3" id="KW-0493">Microtubule</keyword>
<dbReference type="AlphaFoldDB" id="A0A0C9MYM8"/>
<name>A0A0C9MYM8_9FUNG</name>
<evidence type="ECO:0000313" key="11">
    <source>
        <dbReference type="Proteomes" id="UP000053815"/>
    </source>
</evidence>
<evidence type="ECO:0000256" key="6">
    <source>
        <dbReference type="ARBA" id="ARBA00023212"/>
    </source>
</evidence>
<organism evidence="10">
    <name type="scientific">Mucor ambiguus</name>
    <dbReference type="NCBI Taxonomy" id="91626"/>
    <lineage>
        <taxon>Eukaryota</taxon>
        <taxon>Fungi</taxon>
        <taxon>Fungi incertae sedis</taxon>
        <taxon>Mucoromycota</taxon>
        <taxon>Mucoromycotina</taxon>
        <taxon>Mucoromycetes</taxon>
        <taxon>Mucorales</taxon>
        <taxon>Mucorineae</taxon>
        <taxon>Mucoraceae</taxon>
        <taxon>Mucor</taxon>
    </lineage>
</organism>
<feature type="compositionally biased region" description="Polar residues" evidence="8">
    <location>
        <begin position="256"/>
        <end position="271"/>
    </location>
</feature>